<evidence type="ECO:0000256" key="1">
    <source>
        <dbReference type="SAM" id="MobiDB-lite"/>
    </source>
</evidence>
<feature type="region of interest" description="Disordered" evidence="1">
    <location>
        <begin position="420"/>
        <end position="443"/>
    </location>
</feature>
<evidence type="ECO:0000313" key="2">
    <source>
        <dbReference type="EMBL" id="OIW27296.1"/>
    </source>
</evidence>
<dbReference type="AlphaFoldDB" id="A0A1J7JC10"/>
<feature type="compositionally biased region" description="Basic residues" evidence="1">
    <location>
        <begin position="159"/>
        <end position="171"/>
    </location>
</feature>
<accession>A0A1J7JC10</accession>
<keyword evidence="3" id="KW-1185">Reference proteome</keyword>
<feature type="region of interest" description="Disordered" evidence="1">
    <location>
        <begin position="159"/>
        <end position="247"/>
    </location>
</feature>
<reference evidence="2 3" key="1">
    <citation type="submission" date="2016-10" db="EMBL/GenBank/DDBJ databases">
        <title>Draft genome sequence of Coniochaeta ligniaria NRRL30616, a lignocellulolytic fungus for bioabatement of inhibitors in plant biomass hydrolysates.</title>
        <authorList>
            <consortium name="DOE Joint Genome Institute"/>
            <person name="Jimenez D.J."/>
            <person name="Hector R.E."/>
            <person name="Riley R."/>
            <person name="Sun H."/>
            <person name="Grigoriev I.V."/>
            <person name="Van Elsas J.D."/>
            <person name="Nichols N.N."/>
        </authorList>
    </citation>
    <scope>NUCLEOTIDE SEQUENCE [LARGE SCALE GENOMIC DNA]</scope>
    <source>
        <strain evidence="2 3">NRRL 30616</strain>
    </source>
</reference>
<name>A0A1J7JC10_9PEZI</name>
<feature type="region of interest" description="Disordered" evidence="1">
    <location>
        <begin position="362"/>
        <end position="398"/>
    </location>
</feature>
<organism evidence="2 3">
    <name type="scientific">Coniochaeta ligniaria NRRL 30616</name>
    <dbReference type="NCBI Taxonomy" id="1408157"/>
    <lineage>
        <taxon>Eukaryota</taxon>
        <taxon>Fungi</taxon>
        <taxon>Dikarya</taxon>
        <taxon>Ascomycota</taxon>
        <taxon>Pezizomycotina</taxon>
        <taxon>Sordariomycetes</taxon>
        <taxon>Sordariomycetidae</taxon>
        <taxon>Coniochaetales</taxon>
        <taxon>Coniochaetaceae</taxon>
        <taxon>Coniochaeta</taxon>
    </lineage>
</organism>
<dbReference type="EMBL" id="KV875099">
    <property type="protein sequence ID" value="OIW27296.1"/>
    <property type="molecule type" value="Genomic_DNA"/>
</dbReference>
<dbReference type="Proteomes" id="UP000182658">
    <property type="component" value="Unassembled WGS sequence"/>
</dbReference>
<dbReference type="STRING" id="1408157.A0A1J7JC10"/>
<dbReference type="InParanoid" id="A0A1J7JC10"/>
<proteinExistence type="predicted"/>
<evidence type="ECO:0000313" key="3">
    <source>
        <dbReference type="Proteomes" id="UP000182658"/>
    </source>
</evidence>
<dbReference type="OrthoDB" id="4898608at2759"/>
<sequence>MPIKLFDLGELQVTSKNSKQSLFLAISVTLDIPTAIGEQISPADLADMTKIGRLWIAKATTCRLEVAPSVQGVELHGPDASSTLAQYMVDAIGGCTIWEDLSLKLRKEPSKTADEAQQDTFTSFIVNHPDLSSDFLSPKDIPCAKLLTVTCDICFGSRPRKKPTKKPAKRRKIEEPERSRVQGPYGLRHKPTPSKRAEGCDTDEEDEDERNRAGKRRGRASTLENARPVPETQDAAQNTQDGGTGLHGEALHGDVVLLTKAAFSKLLGVKKTTQGVRVVRDLPGPSLIGIAPAVFNIRYLQAFSSRAEHIPWIASCLSGLDAESPTLRAKIRSLAEGNSDRGPAAELEKRLHMLVQRGLDVPPVAPARRGTKAKVSVPVDDASQQAENVSQQSEPALEQESLEFWDQDDGELLGQEVTVDDSQQQLDVPDDEPPDSWHYSQQPGHEWLDLSQASFILDENGQPIAFEDLDHDEHSYQLVPLEDD</sequence>
<gene>
    <name evidence="2" type="ORF">CONLIGDRAFT_671111</name>
</gene>
<protein>
    <submittedName>
        <fullName evidence="2">Uncharacterized protein</fullName>
    </submittedName>
</protein>
<feature type="compositionally biased region" description="Polar residues" evidence="1">
    <location>
        <begin position="382"/>
        <end position="394"/>
    </location>
</feature>